<dbReference type="NCBIfam" id="TIGR01731">
    <property type="entry name" value="fil_hemag_20aa"/>
    <property type="match status" value="30"/>
</dbReference>
<feature type="region of interest" description="Disordered" evidence="1">
    <location>
        <begin position="2922"/>
        <end position="2966"/>
    </location>
</feature>
<feature type="compositionally biased region" description="Basic and acidic residues" evidence="1">
    <location>
        <begin position="2950"/>
        <end position="2959"/>
    </location>
</feature>
<feature type="compositionally biased region" description="Low complexity" evidence="1">
    <location>
        <begin position="2932"/>
        <end position="2942"/>
    </location>
</feature>
<dbReference type="InterPro" id="IPR012334">
    <property type="entry name" value="Pectin_lyas_fold"/>
</dbReference>
<sequence>MRQRVSRHADRLPACSGSTCFRHLPLPLQGEGAQALRNTLLPLLVGGGWEGGRPGRKVRPHPSPPPKREGASGITQQFVERTPRTFIMSDLTLRTTITHRTSRPSRSQLLRRQALWAALTVACGLPSVYAQSAPPQHPDGSTTTTVIQAANGVPVVNIATPNQAGLSHNRYQQFDVNSQGLILNNSGAITSTKLAGFIYGNTNLPNDTAAKLILNEVTSTLPSQLNGMIEVAGRAADVIVANPNGITVNGGGFINAPHSVLTTGTPMLGADGALNGFRVSGGRIAINGQLDASAIDRVDLIARAVAVNAGVWANQLNVVTGANQVDYASLATQKLSNSGASPAVALDVSALGGMYAGVIRLIGTEAGLGVNNQGQIAAQRGDLTLTNAGQVVLGGKTTASGNLAINAAQSLSNSGTLAGGGAVTLAGSDISLSGTLYGGGPMSLVATSGALSHSGQLQAQGALTLQANGALTQASTGTTLANGPINLSAASLDNAGTIESAQGVNLQLRGHAGNSGTVLADHGDLTLTADTLDNAGTLSTGGNAALTASTALNTRGNLLAAGAVTLSAPALTTAGTVQAGQALTINGGSLSNSGKLYALGGDGAITLSSAFNNAVGGDIYSVGVLSLGVASAVNAGAIEAKKSLTLNSAGDLSSSGTLQADGGDLTLVGGGSLLNSGVASAAVNLTLNAGNLLTSTGQAVANGNVSLHGGSLVTAGIVQAGQALSLSGGDLSNSGKLYALGQGGAAGVWTAKLSGAFSNAPGGDIYASDSITLNAGSLVNAGSIEAKQAANITLGGALSNSGHIQADQSDVTLVADALDNSGVISAQRNLQWRIAHAASNSGTVISGQAATLAANRFGNSTSGQLQSGGDLTLSAVTLDNAGSLHAKGNANISGVDLSNATGAQLLADGALTLGHSGAVSNAGVLQAGSDFTLTQAASLSNAQGATVYAGHDLNLALTQALTNAGTLYAAQAATLAAGRVGNSGTMRSGGILSLNSAGDVSSSGAIQAQQNLSLVSGGGFTNSGKLYAVAGALTAQVAGALASNASGDIYSGQNITFNGGSFANAGLLEAKQAISLSAQGDASNSGSIQADSGDLHLSGSTLTNQGALSATGNTLLSGATSLSNSGRVVTGQALTLASASFNNSGQTQSGTATLLQAAHVDNRGRVQAGSALTLSGNRTLTNQADGQLLAAGDLSSDTADQLTNAGVIQAGAALVVHGTGAIDNQAGGTLYGSGQTQLQLGAALNNAGTVYGGQGVTLSASGLSNTGSLRSGMALQVSVQGDASNNGSAYAVGDTIWNVIGALANAGVLAAAGNNTLTAYSLSGAGTLAAGLQGDGSLGTTGALNITTSNNLASNGRALAGGDLVFSGSGIDLSNSQTRAGGNATLTATQGNLSNQGGDLAANGALTLATPAALINGGGKLSAKLLNLHAASVLNRYGSISQSGGQDIALTLAGAFDNAYGRFAGNAGNITINAASLDNTGGAIQHAGNGNLSLTTSGDLGNNSGQIVGNGALTMQSGGTLSNAAGSIGAASDASIRALAMANNSGTVAAGHVGLTVSQALSNNGGTVQASGALTVGANTLDNTGGFLKNTAQGGPASTQAVAVTTTGTLTNGSGGFIGGNGAVVVQAGGLTNAGQIYAGSTLNVSSQGALINNGGALQALSWLNAYSAGGLSNRSGRIEAGAGDGNATLTINAASLDNSSGRLANAGRGISTINAGSSATNQGGTLGGQGDLNLNAASLDNSQGGNVVAGQNLNFTLNGMNNAGGTTYAANNLGWSNAGAWLANASGALSAGGQLGLSLQTIDNNGGDLAAGGNLNLNLASFNGIGRAVAGQDLSLSVGGDYTNAAGNTLKANRDLTFNVGGNLSNPGGATLQAVRNLTVNAGTIDNAANATINSTGTTLNARGNLSNEGRIEGDAITLNAASLSNTGTIIGGAVSVTASNLTNGADLGTAVDNAAYQGALIAATRSIDLFVSGTLLNQDATIFTLGDMRIGADASGNRSAAVINRSGDIEADGSITLAATNFTNQRRVFETSTYQLSAAERLQNTTIGAPVVRYRYDDPNPLHHPPYVDASQVIGAQELALSESWCASRGEPGSNGAWCNGNQQPGHDPHDLYHYDFQAINTDTLVSVEKLNRASAEGKLVAGGNITLNGSVLNDKSTIAAGQNLTINGAGSAGNTAVQNIAWAPTGTVQRHTDYQVGISHLAYDGGRHWAWWRYETWNTGDTSVVLGLGAGQVPAWVTLDPGVGLNATISAGQTVNITAHTIDNSVVGADGQPVRNAIALGANGGGQSVSGNGVGSVGSVAGNTGSVAGTALGAAPTASSGGALSVATGRTGVDAGTAPAAHSTNGGSTANPNAPTGANPAAPQVVATLAGPNPTVNLPQSGLYTVHSQPGSKYLIETDPRFAQYTAFTSSDYMMSKLGFDPSSIRKRLGDGFYEQRSVLDQITALTGRRFLTDNSNAMAQYRDLMDAGAQAAGAFQLSVGVALTSAQMASLTQDIVWMVNANVDGQTVLVPVVYLSEAHAKELAANGATIAGKNVILTATGDLTNQGTIKASDSAQLTAANLLNSGTINAGNNLSVTAAQNILNGGTLKAGGNVSLVAGNDVRSGLDAAMALGAVNLTNLGAPVSTVALSMAQPGSMSAGGNLAISAGRDLSLNAAPVSAGSNLSLAAGRDLTATATAISAGKDAQLLAGRDLSLNAAGRTIANMQAQGAQNTRTESTTHTVSSINTGGNLLVAAGRDLTSQGAQFKAGDQLALSAGRDTTLNAVTDVQFKQTESAQGRHTVVQTTQRDESLRGSTLSGTNGVSVTAGRDLAATAVAINSDKGNVVLGAGRDLILNAGQENHDSSRDTVTKKSGFLSSSKTTTHDVSHDEYVIGSKLSGNNVVLSAGHDLTAQAAQVTATRAVALSAGNDVNLTDAHDVHSEEHDKQTTSTSFFSTSSKRFGSVDPQKRSREDSRSLTQTTSVGTLLSGDTVTVAAGHDLSATAAQIAGTHDVTLAAGNTLNIKAGENTYTETQGSKSSHTGLMNNGGLSVLIGNRTLQTTSSVNDTSYTGSMVGSTDGKVTLSAGNNVHITGSDVISQTGTAIVGKNVTIDAAVGTTDTRQTQKMSQGGINVGIGGALAEAAQGVYSSVRRGSEVKDDRLKALYAAQAAYQVSDGMKAYNGGGASASKNGGDGGINLQVGIGGSSASSQSTTHDETAYGSHIRSQGNVVIAATGGDLNIIGSQVTGNNVALAAKNDINLLSQAENHTLQSSNKNASGGIGLQIGTDGVGFYAQASMGKGKAHGNGATHAETVIDAKDTLSIISGNDTTIQGAQAKGNTVLANIGGNLNLASEQDTNDYASQQWQAGAKVVIGYGGSASASYNQSKVTSNYKSVTDVSGISAGSGGYDIRVGGNTDLKGAVIASTADAAKNILSTGSLTFSDIHNEAKYSASSVGVSASYGGGGFNAMPSMSIPQHENSSSDTKAGIAQGAISVRNNPSQDLSGLNRNPDIDAKGLKTIFDEQKVQERTELGQVGGYVGMRSVGTLSNYMADHASSDAERAKWSDGGTNKTILHGLVGAATAALGGGDALGGALGAAASEKASGAMQDYLVKQGINPNGPEGKTLMQLASTAIGGAVGGGAGGATALQGEQFNRELHEDEKARIKWLANGDKEKEARLTAAACSMVKCYVEYPADSEQYKVLKALADMGGTDAFVGERTMLAQQTRAASPVATSYGGVARESMFAYGATDWLGDKTSLLNNTYQLGNRGLGALQAIGGAADIAAGGAMCTTGFGCLVGGGLGVYGADNYQAGFNTALYGAPTETLGGFLLQKTGLSPAAAELFYGIAGLSPGAIKGVLINKAVNAEIAASAWARGTYTSESLSTFNGSIHRYTLPEYASGTWDIYPGNVAADHRYSPPGVGAVYAGTTPETAAAEVASYKSALEGKVLVSKNVIINNVLDLTDPAARKALGVTLEDITNPTHGGDAYNSSQRISAWARDQGYQAILAPSSQNSSGVNLISFRSLSEKSKGE</sequence>
<evidence type="ECO:0000259" key="2">
    <source>
        <dbReference type="SMART" id="SM00912"/>
    </source>
</evidence>
<dbReference type="InterPro" id="IPR025157">
    <property type="entry name" value="Hemagglutinin_rpt"/>
</dbReference>
<feature type="region of interest" description="Disordered" evidence="1">
    <location>
        <begin position="2842"/>
        <end position="2866"/>
    </location>
</feature>
<keyword evidence="5" id="KW-1185">Reference proteome</keyword>
<dbReference type="SMART" id="SM00953">
    <property type="entry name" value="RES"/>
    <property type="match status" value="1"/>
</dbReference>
<dbReference type="Gene3D" id="2.160.20.10">
    <property type="entry name" value="Single-stranded right-handed beta-helix, Pectin lyase-like"/>
    <property type="match status" value="1"/>
</dbReference>
<dbReference type="InterPro" id="IPR010069">
    <property type="entry name" value="CdiA_FHA1_rpt"/>
</dbReference>
<dbReference type="InterPro" id="IPR008638">
    <property type="entry name" value="FhaB/CdiA-like_TPS"/>
</dbReference>
<dbReference type="OrthoDB" id="2664633at2"/>
<gene>
    <name evidence="4" type="ORF">DVJ77_07525</name>
</gene>
<feature type="domain" description="Filamentous haemagglutinin FhaB/tRNA nuclease CdiA-like TPS" evidence="2">
    <location>
        <begin position="150"/>
        <end position="271"/>
    </location>
</feature>
<name>A0A369UNC6_9GAMM</name>
<feature type="compositionally biased region" description="Basic and acidic residues" evidence="1">
    <location>
        <begin position="2844"/>
        <end position="2854"/>
    </location>
</feature>
<dbReference type="SMART" id="SM00912">
    <property type="entry name" value="Haemagg_act"/>
    <property type="match status" value="1"/>
</dbReference>
<dbReference type="InterPro" id="IPR014914">
    <property type="entry name" value="RES_dom"/>
</dbReference>
<feature type="region of interest" description="Disordered" evidence="1">
    <location>
        <begin position="2337"/>
        <end position="2364"/>
    </location>
</feature>
<organism evidence="4 5">
    <name type="scientific">Dyella tabacisoli</name>
    <dbReference type="NCBI Taxonomy" id="2282381"/>
    <lineage>
        <taxon>Bacteria</taxon>
        <taxon>Pseudomonadati</taxon>
        <taxon>Pseudomonadota</taxon>
        <taxon>Gammaproteobacteria</taxon>
        <taxon>Lysobacterales</taxon>
        <taxon>Rhodanobacteraceae</taxon>
        <taxon>Dyella</taxon>
    </lineage>
</organism>
<dbReference type="Pfam" id="PF08808">
    <property type="entry name" value="RES"/>
    <property type="match status" value="1"/>
</dbReference>
<feature type="compositionally biased region" description="Basic and acidic residues" evidence="1">
    <location>
        <begin position="2922"/>
        <end position="2931"/>
    </location>
</feature>
<evidence type="ECO:0000313" key="4">
    <source>
        <dbReference type="EMBL" id="RDD82264.1"/>
    </source>
</evidence>
<dbReference type="Pfam" id="PF05860">
    <property type="entry name" value="TPS"/>
    <property type="match status" value="1"/>
</dbReference>
<dbReference type="SUPFAM" id="SSF51126">
    <property type="entry name" value="Pectin lyase-like"/>
    <property type="match status" value="1"/>
</dbReference>
<dbReference type="Proteomes" id="UP000253782">
    <property type="component" value="Unassembled WGS sequence"/>
</dbReference>
<evidence type="ECO:0000259" key="3">
    <source>
        <dbReference type="SMART" id="SM00953"/>
    </source>
</evidence>
<proteinExistence type="predicted"/>
<dbReference type="Pfam" id="PF13332">
    <property type="entry name" value="Fil_haemagg_2"/>
    <property type="match status" value="4"/>
</dbReference>
<dbReference type="GO" id="GO:0003824">
    <property type="term" value="F:catalytic activity"/>
    <property type="evidence" value="ECO:0007669"/>
    <property type="project" value="UniProtKB-ARBA"/>
</dbReference>
<comment type="caution">
    <text evidence="4">The sequence shown here is derived from an EMBL/GenBank/DDBJ whole genome shotgun (WGS) entry which is preliminary data.</text>
</comment>
<evidence type="ECO:0000256" key="1">
    <source>
        <dbReference type="SAM" id="MobiDB-lite"/>
    </source>
</evidence>
<feature type="region of interest" description="Disordered" evidence="1">
    <location>
        <begin position="47"/>
        <end position="77"/>
    </location>
</feature>
<accession>A0A369UNC6</accession>
<dbReference type="InterPro" id="IPR011050">
    <property type="entry name" value="Pectin_lyase_fold/virulence"/>
</dbReference>
<feature type="region of interest" description="Disordered" evidence="1">
    <location>
        <begin position="2780"/>
        <end position="2802"/>
    </location>
</feature>
<dbReference type="EMBL" id="QQAH01000006">
    <property type="protein sequence ID" value="RDD82264.1"/>
    <property type="molecule type" value="Genomic_DNA"/>
</dbReference>
<feature type="compositionally biased region" description="Low complexity" evidence="1">
    <location>
        <begin position="2352"/>
        <end position="2364"/>
    </location>
</feature>
<evidence type="ECO:0000313" key="5">
    <source>
        <dbReference type="Proteomes" id="UP000253782"/>
    </source>
</evidence>
<feature type="compositionally biased region" description="Polar residues" evidence="1">
    <location>
        <begin position="2780"/>
        <end position="2790"/>
    </location>
</feature>
<dbReference type="NCBIfam" id="TIGR01901">
    <property type="entry name" value="adhes_NPXG"/>
    <property type="match status" value="1"/>
</dbReference>
<feature type="domain" description="RES" evidence="3">
    <location>
        <begin position="3886"/>
        <end position="4015"/>
    </location>
</feature>
<reference evidence="4 5" key="1">
    <citation type="submission" date="2018-07" db="EMBL/GenBank/DDBJ databases">
        <title>Dyella tabacisoli L4-6T, whole genome shotgun sequence.</title>
        <authorList>
            <person name="Zhou X.-K."/>
            <person name="Li W.-J."/>
            <person name="Duan Y.-Q."/>
        </authorList>
    </citation>
    <scope>NUCLEOTIDE SEQUENCE [LARGE SCALE GENOMIC DNA]</scope>
    <source>
        <strain evidence="4 5">L4-6</strain>
    </source>
</reference>
<protein>
    <submittedName>
        <fullName evidence="4">Filamentous hemagglutinin N-terminal domain-containing protein</fullName>
    </submittedName>
</protein>